<evidence type="ECO:0000256" key="9">
    <source>
        <dbReference type="ARBA" id="ARBA00022989"/>
    </source>
</evidence>
<reference evidence="15" key="1">
    <citation type="journal article" date="2012" name="PLoS ONE">
        <title>Comparative analysis of genome sequences covering the seven cronobacter species.</title>
        <authorList>
            <person name="Joseph S."/>
            <person name="Desai P."/>
            <person name="Ji Y."/>
            <person name="Cummings C.A."/>
            <person name="Shih R."/>
            <person name="Degoricija L."/>
            <person name="Rico A."/>
            <person name="Brzoska P."/>
            <person name="Hamby S.E."/>
            <person name="Masood N."/>
            <person name="Hariri S."/>
            <person name="Sonbol H."/>
            <person name="Chuzhanova N."/>
            <person name="McClelland M."/>
            <person name="Furtado M.R."/>
            <person name="Forsythe S.J."/>
        </authorList>
    </citation>
    <scope>NUCLEOTIDE SEQUENCE [LARGE SCALE GENOMIC DNA]</scope>
    <source>
        <strain evidence="15">1210</strain>
    </source>
</reference>
<feature type="transmembrane region" description="Helical" evidence="12">
    <location>
        <begin position="112"/>
        <end position="133"/>
    </location>
</feature>
<feature type="domain" description="Peptidase M48" evidence="13">
    <location>
        <begin position="296"/>
        <end position="467"/>
    </location>
</feature>
<feature type="transmembrane region" description="Helical" evidence="12">
    <location>
        <begin position="193"/>
        <end position="213"/>
    </location>
</feature>
<keyword evidence="11 12" id="KW-0472">Membrane</keyword>
<name>A0ABP1W542_9ENTR</name>
<protein>
    <recommendedName>
        <fullName evidence="13">Peptidase M48 domain-containing protein</fullName>
    </recommendedName>
</protein>
<evidence type="ECO:0000256" key="2">
    <source>
        <dbReference type="ARBA" id="ARBA00004651"/>
    </source>
</evidence>
<evidence type="ECO:0000259" key="13">
    <source>
        <dbReference type="Pfam" id="PF01435"/>
    </source>
</evidence>
<evidence type="ECO:0000313" key="15">
    <source>
        <dbReference type="Proteomes" id="UP000009342"/>
    </source>
</evidence>
<dbReference type="PANTHER" id="PTHR43221">
    <property type="entry name" value="PROTEASE HTPX"/>
    <property type="match status" value="1"/>
</dbReference>
<organism evidence="14 15">
    <name type="scientific">Cronobacter dublinensis 1210</name>
    <dbReference type="NCBI Taxonomy" id="1208656"/>
    <lineage>
        <taxon>Bacteria</taxon>
        <taxon>Pseudomonadati</taxon>
        <taxon>Pseudomonadota</taxon>
        <taxon>Gammaproteobacteria</taxon>
        <taxon>Enterobacterales</taxon>
        <taxon>Enterobacteriaceae</taxon>
        <taxon>Cronobacter</taxon>
    </lineage>
</organism>
<evidence type="ECO:0000256" key="5">
    <source>
        <dbReference type="ARBA" id="ARBA00022692"/>
    </source>
</evidence>
<accession>A0ABP1W542</accession>
<keyword evidence="5 12" id="KW-0812">Transmembrane</keyword>
<evidence type="ECO:0000256" key="8">
    <source>
        <dbReference type="ARBA" id="ARBA00022833"/>
    </source>
</evidence>
<feature type="transmembrane region" description="Helical" evidence="12">
    <location>
        <begin position="21"/>
        <end position="37"/>
    </location>
</feature>
<evidence type="ECO:0000256" key="1">
    <source>
        <dbReference type="ARBA" id="ARBA00001947"/>
    </source>
</evidence>
<gene>
    <name evidence="14" type="ORF">BN134_690</name>
</gene>
<evidence type="ECO:0000256" key="12">
    <source>
        <dbReference type="SAM" id="Phobius"/>
    </source>
</evidence>
<feature type="transmembrane region" description="Helical" evidence="12">
    <location>
        <begin position="145"/>
        <end position="164"/>
    </location>
</feature>
<comment type="subcellular location">
    <subcellularLocation>
        <location evidence="2">Cell membrane</location>
        <topology evidence="2">Multi-pass membrane protein</topology>
    </subcellularLocation>
</comment>
<feature type="transmembrane region" description="Helical" evidence="12">
    <location>
        <begin position="545"/>
        <end position="563"/>
    </location>
</feature>
<proteinExistence type="predicted"/>
<keyword evidence="9 12" id="KW-1133">Transmembrane helix</keyword>
<evidence type="ECO:0000256" key="4">
    <source>
        <dbReference type="ARBA" id="ARBA00022670"/>
    </source>
</evidence>
<dbReference type="PANTHER" id="PTHR43221:SF1">
    <property type="entry name" value="PROTEASE HTPX"/>
    <property type="match status" value="1"/>
</dbReference>
<comment type="cofactor">
    <cofactor evidence="1">
        <name>Zn(2+)</name>
        <dbReference type="ChEBI" id="CHEBI:29105"/>
    </cofactor>
</comment>
<evidence type="ECO:0000256" key="3">
    <source>
        <dbReference type="ARBA" id="ARBA00022475"/>
    </source>
</evidence>
<dbReference type="InterPro" id="IPR001915">
    <property type="entry name" value="Peptidase_M48"/>
</dbReference>
<feature type="transmembrane region" description="Helical" evidence="12">
    <location>
        <begin position="575"/>
        <end position="596"/>
    </location>
</feature>
<keyword evidence="8" id="KW-0862">Zinc</keyword>
<keyword evidence="3" id="KW-1003">Cell membrane</keyword>
<evidence type="ECO:0000256" key="10">
    <source>
        <dbReference type="ARBA" id="ARBA00023049"/>
    </source>
</evidence>
<sequence>MWAGAVPVLSTRGHIMNKKSVTYLFLIPLILFFYAAWQNGRVNTVVERAAYETQIIETASQSPQATLTYRRDGQEVDLPAAEAQEAARRYLDENRDWISAADIERFLAHWSMWFTALSLLINAGVVALCRFCVLQGKRSQRALLNAFYLSRFLLPLFMGAQLLIGPTYQLSLLFYEMIWAAIHFELSLKAGKVFLFLFIMAAALLWFFGRVLVTVVKCYGLFRPVAKPVLGLRVSRTEAPALWQAVDALSKGADAPDNIVVGLTENFYVTASPVQLDNGEMVTGQTLYFPLTWAALLSPEEITAVVGHELGHFSGKDTEFSRRFLPLYAGFSRSLEALEPQEGKKPFASVLELRTALYSAHYFLEQFHGMVMYWRQQREHAADEAGAKASSPQALASALLRIVALSGPVDEYLSEVYQAKVQTDNVVTSLLAHLSGRPLPDPRDYLEQEISHPYDSHPSSRSRIEALGCSVELSAIQASRPVTMQSYAHLQTLFADVDGLARALTAHLVGEVAEQRNVWREELNTVVQAASGEKAIYSRSRISRGGILTIVTFVSLIVAFHTGREWDYPPGKREFTALILTLVFVYFCWLGVRSVLRYWRASKEPIMILTPQSLIFSELTEPVPLSALTGYQFFLTKNDMLIELEYKEGYQPPPLAGSRFRAYRHVDKKARQMLLDVSGKLRDADNKPVSQEQLMELVEMYFHAPAAQAELHTMQ</sequence>
<dbReference type="CDD" id="cd07328">
    <property type="entry name" value="M48_Ste24p_like"/>
    <property type="match status" value="1"/>
</dbReference>
<dbReference type="Pfam" id="PF01435">
    <property type="entry name" value="Peptidase_M48"/>
    <property type="match status" value="1"/>
</dbReference>
<keyword evidence="15" id="KW-1185">Reference proteome</keyword>
<keyword evidence="6" id="KW-0479">Metal-binding</keyword>
<dbReference type="Proteomes" id="UP000009342">
    <property type="component" value="Unassembled WGS sequence"/>
</dbReference>
<keyword evidence="7" id="KW-0378">Hydrolase</keyword>
<evidence type="ECO:0000256" key="7">
    <source>
        <dbReference type="ARBA" id="ARBA00022801"/>
    </source>
</evidence>
<evidence type="ECO:0000313" key="14">
    <source>
        <dbReference type="EMBL" id="CCJ79981.1"/>
    </source>
</evidence>
<evidence type="ECO:0000256" key="11">
    <source>
        <dbReference type="ARBA" id="ARBA00023136"/>
    </source>
</evidence>
<comment type="caution">
    <text evidence="14">The sequence shown here is derived from an EMBL/GenBank/DDBJ whole genome shotgun (WGS) entry which is preliminary data.</text>
</comment>
<dbReference type="InterPro" id="IPR050083">
    <property type="entry name" value="HtpX_protease"/>
</dbReference>
<evidence type="ECO:0000256" key="6">
    <source>
        <dbReference type="ARBA" id="ARBA00022723"/>
    </source>
</evidence>
<keyword evidence="10" id="KW-0482">Metalloprotease</keyword>
<keyword evidence="4" id="KW-0645">Protease</keyword>
<dbReference type="EMBL" id="CAKZ01000033">
    <property type="protein sequence ID" value="CCJ79981.1"/>
    <property type="molecule type" value="Genomic_DNA"/>
</dbReference>